<dbReference type="InterPro" id="IPR036259">
    <property type="entry name" value="MFS_trans_sf"/>
</dbReference>
<feature type="transmembrane region" description="Helical" evidence="8">
    <location>
        <begin position="112"/>
        <end position="129"/>
    </location>
</feature>
<feature type="domain" description="Major facilitator superfamily (MFS) profile" evidence="9">
    <location>
        <begin position="22"/>
        <end position="442"/>
    </location>
</feature>
<protein>
    <submittedName>
        <fullName evidence="10">Glucose/galactose MFS transporter</fullName>
    </submittedName>
</protein>
<dbReference type="InterPro" id="IPR050375">
    <property type="entry name" value="MFS_TsgA-like"/>
</dbReference>
<proteinExistence type="inferred from homology"/>
<dbReference type="CDD" id="cd17394">
    <property type="entry name" value="MFS_FucP_like"/>
    <property type="match status" value="1"/>
</dbReference>
<comment type="subcellular location">
    <subcellularLocation>
        <location evidence="2">Cell inner membrane</location>
        <topology evidence="2">Multi-pass membrane protein</topology>
    </subcellularLocation>
</comment>
<comment type="caution">
    <text evidence="10">The sequence shown here is derived from an EMBL/GenBank/DDBJ whole genome shotgun (WGS) entry which is preliminary data.</text>
</comment>
<feature type="transmembrane region" description="Helical" evidence="8">
    <location>
        <begin position="322"/>
        <end position="341"/>
    </location>
</feature>
<sequence length="442" mass="47444">MTNLSSSAALPQDSKRSNTTNAIYIIGALFFIFGFVTWMNSVLIPYLKLACELNNFESYLVAFSFYISYLVMAVPSAWLLKKTGFKNGMSVGLGIMALGALIFIPAALNRTYILFLLGLFVQGTGLAVLQTASNPYITILGPPESAAKRISIMGICNKVAGSIAPIVLGAITLKDADGLKTRLITMPAAQKAVELNELAHRVILPYVIIIVVLVILAVLISFSSLPEIDTDHEDEAVAAANTNKTSVFQFPHLLLGVLTLFLYVGVEVLAGDSIISYGGSQGIPLSTAKFFTTCTLLGMILGYVTGIICIPKFFTQEKALKVSAVLGIIFSLIAIFTTGYISVLFIALLGIANSLLWPAIWPLAIAGLGRFTKIGSSLMIMAIAGGALIPLAYGRLADVVNPTNAYWILVPCYVFIFFYAVKGHKIGLATRAEIKETYPIAE</sequence>
<dbReference type="EMBL" id="WWEO01000045">
    <property type="protein sequence ID" value="NCD72446.1"/>
    <property type="molecule type" value="Genomic_DNA"/>
</dbReference>
<evidence type="ECO:0000259" key="9">
    <source>
        <dbReference type="PROSITE" id="PS50850"/>
    </source>
</evidence>
<dbReference type="PANTHER" id="PTHR43702:SF12">
    <property type="entry name" value="N-ACETYL GLUCOSAMINE TRANSPORTER NAGP"/>
    <property type="match status" value="1"/>
</dbReference>
<keyword evidence="11" id="KW-1185">Reference proteome</keyword>
<feature type="transmembrane region" description="Helical" evidence="8">
    <location>
        <begin position="253"/>
        <end position="270"/>
    </location>
</feature>
<keyword evidence="7 8" id="KW-0472">Membrane</keyword>
<feature type="transmembrane region" description="Helical" evidence="8">
    <location>
        <begin position="59"/>
        <end position="80"/>
    </location>
</feature>
<dbReference type="SUPFAM" id="SSF103473">
    <property type="entry name" value="MFS general substrate transporter"/>
    <property type="match status" value="1"/>
</dbReference>
<comment type="similarity">
    <text evidence="3">Belongs to the major facilitator superfamily. FHS transporter (TC 2.A.1.7) family.</text>
</comment>
<feature type="transmembrane region" description="Helical" evidence="8">
    <location>
        <begin position="203"/>
        <end position="222"/>
    </location>
</feature>
<dbReference type="InterPro" id="IPR005964">
    <property type="entry name" value="Glc/Gal_transptr_bac"/>
</dbReference>
<evidence type="ECO:0000256" key="6">
    <source>
        <dbReference type="ARBA" id="ARBA00022989"/>
    </source>
</evidence>
<evidence type="ECO:0000256" key="1">
    <source>
        <dbReference type="ARBA" id="ARBA00003321"/>
    </source>
</evidence>
<evidence type="ECO:0000256" key="8">
    <source>
        <dbReference type="SAM" id="Phobius"/>
    </source>
</evidence>
<reference evidence="10" key="2">
    <citation type="submission" date="2020-10" db="EMBL/GenBank/DDBJ databases">
        <title>Mucilaginibacter sp. nov., isolated from soil.</title>
        <authorList>
            <person name="Jeon C.O."/>
        </authorList>
    </citation>
    <scope>NUCLEOTIDE SEQUENCE</scope>
    <source>
        <strain evidence="10">R11</strain>
    </source>
</reference>
<evidence type="ECO:0000256" key="2">
    <source>
        <dbReference type="ARBA" id="ARBA00004429"/>
    </source>
</evidence>
<keyword evidence="5 8" id="KW-0812">Transmembrane</keyword>
<dbReference type="Gene3D" id="1.20.1250.20">
    <property type="entry name" value="MFS general substrate transporter like domains"/>
    <property type="match status" value="2"/>
</dbReference>
<dbReference type="GO" id="GO:0005354">
    <property type="term" value="F:galactose transmembrane transporter activity"/>
    <property type="evidence" value="ECO:0007669"/>
    <property type="project" value="InterPro"/>
</dbReference>
<evidence type="ECO:0000256" key="7">
    <source>
        <dbReference type="ARBA" id="ARBA00023136"/>
    </source>
</evidence>
<dbReference type="InterPro" id="IPR020846">
    <property type="entry name" value="MFS_dom"/>
</dbReference>
<dbReference type="Proteomes" id="UP000638732">
    <property type="component" value="Unassembled WGS sequence"/>
</dbReference>
<keyword evidence="6 8" id="KW-1133">Transmembrane helix</keyword>
<gene>
    <name evidence="10" type="primary">gluP</name>
    <name evidence="10" type="ORF">GSY63_23980</name>
</gene>
<evidence type="ECO:0000313" key="11">
    <source>
        <dbReference type="Proteomes" id="UP000638732"/>
    </source>
</evidence>
<reference evidence="10" key="1">
    <citation type="submission" date="2020-01" db="EMBL/GenBank/DDBJ databases">
        <authorList>
            <person name="Seo Y.L."/>
        </authorList>
    </citation>
    <scope>NUCLEOTIDE SEQUENCE</scope>
    <source>
        <strain evidence="10">R11</strain>
    </source>
</reference>
<dbReference type="NCBIfam" id="TIGR01272">
    <property type="entry name" value="gluP"/>
    <property type="match status" value="1"/>
</dbReference>
<dbReference type="PROSITE" id="PS50850">
    <property type="entry name" value="MFS"/>
    <property type="match status" value="1"/>
</dbReference>
<dbReference type="GO" id="GO:1904659">
    <property type="term" value="P:D-glucose transmembrane transport"/>
    <property type="evidence" value="ECO:0007669"/>
    <property type="project" value="InterPro"/>
</dbReference>
<comment type="function">
    <text evidence="1">Intake of glucose and galactose.</text>
</comment>
<evidence type="ECO:0000256" key="4">
    <source>
        <dbReference type="ARBA" id="ARBA00022475"/>
    </source>
</evidence>
<dbReference type="GO" id="GO:0055056">
    <property type="term" value="F:D-glucose transmembrane transporter activity"/>
    <property type="evidence" value="ECO:0007669"/>
    <property type="project" value="InterPro"/>
</dbReference>
<dbReference type="PANTHER" id="PTHR43702">
    <property type="entry name" value="L-FUCOSE-PROTON SYMPORTER"/>
    <property type="match status" value="1"/>
</dbReference>
<feature type="transmembrane region" description="Helical" evidence="8">
    <location>
        <begin position="347"/>
        <end position="368"/>
    </location>
</feature>
<evidence type="ECO:0000256" key="5">
    <source>
        <dbReference type="ARBA" id="ARBA00022692"/>
    </source>
</evidence>
<feature type="transmembrane region" description="Helical" evidence="8">
    <location>
        <begin position="87"/>
        <end position="106"/>
    </location>
</feature>
<feature type="transmembrane region" description="Helical" evidence="8">
    <location>
        <begin position="405"/>
        <end position="421"/>
    </location>
</feature>
<feature type="transmembrane region" description="Helical" evidence="8">
    <location>
        <begin position="290"/>
        <end position="310"/>
    </location>
</feature>
<evidence type="ECO:0000256" key="3">
    <source>
        <dbReference type="ARBA" id="ARBA00009120"/>
    </source>
</evidence>
<dbReference type="GO" id="GO:0005886">
    <property type="term" value="C:plasma membrane"/>
    <property type="evidence" value="ECO:0007669"/>
    <property type="project" value="UniProtKB-SubCell"/>
</dbReference>
<accession>A0A966DWE2</accession>
<feature type="transmembrane region" description="Helical" evidence="8">
    <location>
        <begin position="375"/>
        <end position="393"/>
    </location>
</feature>
<keyword evidence="4" id="KW-1003">Cell membrane</keyword>
<name>A0A966DWE2_9SPHI</name>
<evidence type="ECO:0000313" key="10">
    <source>
        <dbReference type="EMBL" id="NCD72446.1"/>
    </source>
</evidence>
<dbReference type="AlphaFoldDB" id="A0A966DWE2"/>
<dbReference type="Pfam" id="PF07690">
    <property type="entry name" value="MFS_1"/>
    <property type="match status" value="1"/>
</dbReference>
<organism evidence="10 11">
    <name type="scientific">Mucilaginibacter agri</name>
    <dbReference type="NCBI Taxonomy" id="2695265"/>
    <lineage>
        <taxon>Bacteria</taxon>
        <taxon>Pseudomonadati</taxon>
        <taxon>Bacteroidota</taxon>
        <taxon>Sphingobacteriia</taxon>
        <taxon>Sphingobacteriales</taxon>
        <taxon>Sphingobacteriaceae</taxon>
        <taxon>Mucilaginibacter</taxon>
    </lineage>
</organism>
<dbReference type="RefSeq" id="WP_166588391.1">
    <property type="nucleotide sequence ID" value="NZ_WWEO01000045.1"/>
</dbReference>
<dbReference type="InterPro" id="IPR011701">
    <property type="entry name" value="MFS"/>
</dbReference>
<feature type="transmembrane region" description="Helical" evidence="8">
    <location>
        <begin position="150"/>
        <end position="173"/>
    </location>
</feature>
<feature type="transmembrane region" description="Helical" evidence="8">
    <location>
        <begin position="21"/>
        <end position="39"/>
    </location>
</feature>